<feature type="region of interest" description="Disordered" evidence="1">
    <location>
        <begin position="1"/>
        <end position="34"/>
    </location>
</feature>
<dbReference type="WBParaSite" id="SSLN_0001145901-mRNA-1">
    <property type="protein sequence ID" value="SSLN_0001145901-mRNA-1"/>
    <property type="gene ID" value="SSLN_0001145901"/>
</dbReference>
<protein>
    <submittedName>
        <fullName evidence="2 4">Uncharacterized protein</fullName>
    </submittedName>
</protein>
<sequence length="88" mass="10140">MVEMEDGEMGEEQEEEEVGDRTEEEMEDTLDGNTRHLDDHFCQVIHQGMTLLQSDFIRAQRWEGITLIQHPVGHLPEHIFPLQLPGTG</sequence>
<reference evidence="4" key="1">
    <citation type="submission" date="2016-06" db="UniProtKB">
        <authorList>
            <consortium name="WormBaseParasite"/>
        </authorList>
    </citation>
    <scope>IDENTIFICATION</scope>
</reference>
<organism evidence="4">
    <name type="scientific">Schistocephalus solidus</name>
    <name type="common">Tapeworm</name>
    <dbReference type="NCBI Taxonomy" id="70667"/>
    <lineage>
        <taxon>Eukaryota</taxon>
        <taxon>Metazoa</taxon>
        <taxon>Spiralia</taxon>
        <taxon>Lophotrochozoa</taxon>
        <taxon>Platyhelminthes</taxon>
        <taxon>Cestoda</taxon>
        <taxon>Eucestoda</taxon>
        <taxon>Diphyllobothriidea</taxon>
        <taxon>Diphyllobothriidae</taxon>
        <taxon>Schistocephalus</taxon>
    </lineage>
</organism>
<name>A0A183T3I8_SCHSO</name>
<evidence type="ECO:0000313" key="3">
    <source>
        <dbReference type="Proteomes" id="UP000275846"/>
    </source>
</evidence>
<dbReference type="Proteomes" id="UP000275846">
    <property type="component" value="Unassembled WGS sequence"/>
</dbReference>
<reference evidence="2 3" key="2">
    <citation type="submission" date="2018-11" db="EMBL/GenBank/DDBJ databases">
        <authorList>
            <consortium name="Pathogen Informatics"/>
        </authorList>
    </citation>
    <scope>NUCLEOTIDE SEQUENCE [LARGE SCALE GENOMIC DNA]</scope>
    <source>
        <strain evidence="2 3">NST_G2</strain>
    </source>
</reference>
<evidence type="ECO:0000313" key="4">
    <source>
        <dbReference type="WBParaSite" id="SSLN_0001145901-mRNA-1"/>
    </source>
</evidence>
<proteinExistence type="predicted"/>
<dbReference type="AlphaFoldDB" id="A0A183T3I8"/>
<feature type="compositionally biased region" description="Acidic residues" evidence="1">
    <location>
        <begin position="1"/>
        <end position="30"/>
    </location>
</feature>
<evidence type="ECO:0000313" key="2">
    <source>
        <dbReference type="EMBL" id="VDL97421.1"/>
    </source>
</evidence>
<dbReference type="EMBL" id="UYSU01036248">
    <property type="protein sequence ID" value="VDL97421.1"/>
    <property type="molecule type" value="Genomic_DNA"/>
</dbReference>
<evidence type="ECO:0000256" key="1">
    <source>
        <dbReference type="SAM" id="MobiDB-lite"/>
    </source>
</evidence>
<gene>
    <name evidence="2" type="ORF">SSLN_LOCUS11036</name>
</gene>
<accession>A0A183T3I8</accession>
<keyword evidence="3" id="KW-1185">Reference proteome</keyword>